<dbReference type="PANTHER" id="PTHR46268">
    <property type="entry name" value="STRESS RESPONSE PROTEIN NHAX"/>
    <property type="match status" value="1"/>
</dbReference>
<dbReference type="EMBL" id="RAPK01000011">
    <property type="protein sequence ID" value="RKD69688.1"/>
    <property type="molecule type" value="Genomic_DNA"/>
</dbReference>
<evidence type="ECO:0000256" key="1">
    <source>
        <dbReference type="ARBA" id="ARBA00008791"/>
    </source>
</evidence>
<dbReference type="InterPro" id="IPR014729">
    <property type="entry name" value="Rossmann-like_a/b/a_fold"/>
</dbReference>
<dbReference type="CDD" id="cd00293">
    <property type="entry name" value="USP-like"/>
    <property type="match status" value="1"/>
</dbReference>
<accession>A0A419UX15</accession>
<organism evidence="3 4">
    <name type="scientific">Sinobaca qinghaiensis</name>
    <dbReference type="NCBI Taxonomy" id="342944"/>
    <lineage>
        <taxon>Bacteria</taxon>
        <taxon>Bacillati</taxon>
        <taxon>Bacillota</taxon>
        <taxon>Bacilli</taxon>
        <taxon>Bacillales</taxon>
        <taxon>Sporolactobacillaceae</taxon>
        <taxon>Sinobaca</taxon>
    </lineage>
</organism>
<dbReference type="InterPro" id="IPR006015">
    <property type="entry name" value="Universal_stress_UspA"/>
</dbReference>
<gene>
    <name evidence="3" type="ORF">ATL39_3114</name>
</gene>
<sequence length="154" mass="16789">MMKQYQRILVGVEALEGVTHNAFEEACSIAKANDAALIIAFVMDKNGYAMLERTDPRGFAQLKNEAVTKLKEYEEEAVKQGITDVQAVLEVGAPAKMLVQDLCQKHKTDLIIIGQTGGTKIDQLLLGNKSKKIQKKSACEVKVVSGNTTSTVHV</sequence>
<reference evidence="3 4" key="1">
    <citation type="submission" date="2018-09" db="EMBL/GenBank/DDBJ databases">
        <title>Genomic Encyclopedia of Archaeal and Bacterial Type Strains, Phase II (KMG-II): from individual species to whole genera.</title>
        <authorList>
            <person name="Goeker M."/>
        </authorList>
    </citation>
    <scope>NUCLEOTIDE SEQUENCE [LARGE SCALE GENOMIC DNA]</scope>
    <source>
        <strain evidence="3 4">DSM 17008</strain>
    </source>
</reference>
<feature type="domain" description="UspA" evidence="2">
    <location>
        <begin position="5"/>
        <end position="144"/>
    </location>
</feature>
<comment type="caution">
    <text evidence="3">The sequence shown here is derived from an EMBL/GenBank/DDBJ whole genome shotgun (WGS) entry which is preliminary data.</text>
</comment>
<evidence type="ECO:0000313" key="3">
    <source>
        <dbReference type="EMBL" id="RKD69688.1"/>
    </source>
</evidence>
<comment type="similarity">
    <text evidence="1">Belongs to the universal stress protein A family.</text>
</comment>
<dbReference type="AlphaFoldDB" id="A0A419UX15"/>
<evidence type="ECO:0000259" key="2">
    <source>
        <dbReference type="Pfam" id="PF00582"/>
    </source>
</evidence>
<dbReference type="Gene3D" id="3.40.50.620">
    <property type="entry name" value="HUPs"/>
    <property type="match status" value="1"/>
</dbReference>
<proteinExistence type="inferred from homology"/>
<dbReference type="PANTHER" id="PTHR46268:SF6">
    <property type="entry name" value="UNIVERSAL STRESS PROTEIN UP12"/>
    <property type="match status" value="1"/>
</dbReference>
<keyword evidence="4" id="KW-1185">Reference proteome</keyword>
<protein>
    <submittedName>
        <fullName evidence="3">Nucleotide-binding universal stress UspA family protein</fullName>
    </submittedName>
</protein>
<name>A0A419UX15_9BACL</name>
<dbReference type="InterPro" id="IPR006016">
    <property type="entry name" value="UspA"/>
</dbReference>
<dbReference type="SUPFAM" id="SSF52402">
    <property type="entry name" value="Adenine nucleotide alpha hydrolases-like"/>
    <property type="match status" value="1"/>
</dbReference>
<evidence type="ECO:0000313" key="4">
    <source>
        <dbReference type="Proteomes" id="UP000285120"/>
    </source>
</evidence>
<dbReference type="Pfam" id="PF00582">
    <property type="entry name" value="Usp"/>
    <property type="match status" value="1"/>
</dbReference>
<dbReference type="PRINTS" id="PR01438">
    <property type="entry name" value="UNVRSLSTRESS"/>
</dbReference>
<dbReference type="Proteomes" id="UP000285120">
    <property type="component" value="Unassembled WGS sequence"/>
</dbReference>